<evidence type="ECO:0000256" key="2">
    <source>
        <dbReference type="ARBA" id="ARBA00022525"/>
    </source>
</evidence>
<evidence type="ECO:0000256" key="5">
    <source>
        <dbReference type="PROSITE-ProRule" id="PRU01243"/>
    </source>
</evidence>
<comment type="subcellular location">
    <subcellularLocation>
        <location evidence="1">Secreted</location>
    </subcellularLocation>
</comment>
<proteinExistence type="predicted"/>
<gene>
    <name evidence="8" type="ORF">B0J12DRAFT_740486</name>
</gene>
<feature type="domain" description="AA1-like" evidence="7">
    <location>
        <begin position="1"/>
        <end position="117"/>
    </location>
</feature>
<name>A0ABQ8GAT1_9PEZI</name>
<dbReference type="InterPro" id="IPR032382">
    <property type="entry name" value="AltA1"/>
</dbReference>
<reference evidence="8 9" key="1">
    <citation type="journal article" date="2021" name="Nat. Commun.">
        <title>Genetic determinants of endophytism in the Arabidopsis root mycobiome.</title>
        <authorList>
            <person name="Mesny F."/>
            <person name="Miyauchi S."/>
            <person name="Thiergart T."/>
            <person name="Pickel B."/>
            <person name="Atanasova L."/>
            <person name="Karlsson M."/>
            <person name="Huettel B."/>
            <person name="Barry K.W."/>
            <person name="Haridas S."/>
            <person name="Chen C."/>
            <person name="Bauer D."/>
            <person name="Andreopoulos W."/>
            <person name="Pangilinan J."/>
            <person name="LaButti K."/>
            <person name="Riley R."/>
            <person name="Lipzen A."/>
            <person name="Clum A."/>
            <person name="Drula E."/>
            <person name="Henrissat B."/>
            <person name="Kohler A."/>
            <person name="Grigoriev I.V."/>
            <person name="Martin F.M."/>
            <person name="Hacquard S."/>
        </authorList>
    </citation>
    <scope>NUCLEOTIDE SEQUENCE [LARGE SCALE GENOMIC DNA]</scope>
    <source>
        <strain evidence="8 9">MPI-SDFR-AT-0080</strain>
    </source>
</reference>
<organism evidence="8 9">
    <name type="scientific">Macrophomina phaseolina</name>
    <dbReference type="NCBI Taxonomy" id="35725"/>
    <lineage>
        <taxon>Eukaryota</taxon>
        <taxon>Fungi</taxon>
        <taxon>Dikarya</taxon>
        <taxon>Ascomycota</taxon>
        <taxon>Pezizomycotina</taxon>
        <taxon>Dothideomycetes</taxon>
        <taxon>Dothideomycetes incertae sedis</taxon>
        <taxon>Botryosphaeriales</taxon>
        <taxon>Botryosphaeriaceae</taxon>
        <taxon>Macrophomina</taxon>
    </lineage>
</organism>
<evidence type="ECO:0000313" key="9">
    <source>
        <dbReference type="Proteomes" id="UP000774617"/>
    </source>
</evidence>
<evidence type="ECO:0000256" key="1">
    <source>
        <dbReference type="ARBA" id="ARBA00004613"/>
    </source>
</evidence>
<comment type="caution">
    <text evidence="5">Lacks conserved residue(s) required for the propagation of feature annotation.</text>
</comment>
<evidence type="ECO:0000256" key="4">
    <source>
        <dbReference type="ARBA" id="ARBA00023157"/>
    </source>
</evidence>
<dbReference type="Gene3D" id="2.40.350.20">
    <property type="match status" value="1"/>
</dbReference>
<dbReference type="Pfam" id="PF16541">
    <property type="entry name" value="AltA1"/>
    <property type="match status" value="1"/>
</dbReference>
<keyword evidence="3 6" id="KW-0732">Signal</keyword>
<dbReference type="Proteomes" id="UP000774617">
    <property type="component" value="Unassembled WGS sequence"/>
</dbReference>
<keyword evidence="4 5" id="KW-1015">Disulfide bond</keyword>
<keyword evidence="9" id="KW-1185">Reference proteome</keyword>
<accession>A0ABQ8GAT1</accession>
<feature type="disulfide bond" evidence="5">
    <location>
        <begin position="95"/>
        <end position="107"/>
    </location>
</feature>
<feature type="signal peptide" evidence="6">
    <location>
        <begin position="1"/>
        <end position="16"/>
    </location>
</feature>
<evidence type="ECO:0000256" key="6">
    <source>
        <dbReference type="SAM" id="SignalP"/>
    </source>
</evidence>
<protein>
    <recommendedName>
        <fullName evidence="7">AA1-like domain-containing protein</fullName>
    </recommendedName>
</protein>
<evidence type="ECO:0000313" key="8">
    <source>
        <dbReference type="EMBL" id="KAH7050216.1"/>
    </source>
</evidence>
<comment type="caution">
    <text evidence="8">The sequence shown here is derived from an EMBL/GenBank/DDBJ whole genome shotgun (WGS) entry which is preliminary data.</text>
</comment>
<feature type="chain" id="PRO_5045946584" description="AA1-like domain-containing protein" evidence="6">
    <location>
        <begin position="17"/>
        <end position="117"/>
    </location>
</feature>
<dbReference type="PROSITE" id="PS51895">
    <property type="entry name" value="AA1"/>
    <property type="match status" value="1"/>
</dbReference>
<evidence type="ECO:0000259" key="7">
    <source>
        <dbReference type="PROSITE" id="PS51895"/>
    </source>
</evidence>
<evidence type="ECO:0000256" key="3">
    <source>
        <dbReference type="ARBA" id="ARBA00022729"/>
    </source>
</evidence>
<dbReference type="EMBL" id="JAGTJR010000013">
    <property type="protein sequence ID" value="KAH7050216.1"/>
    <property type="molecule type" value="Genomic_DNA"/>
</dbReference>
<sequence length="117" mass="11998">MKFFAATAAFAGLAAAAKITDATIRDNNGIQMAQFTVDGVQCTASDAQLGSRQIACPGSAYSWHINGANSEYTLTLFKGVTSDAAGAYGKIPVVCTAGGNGPNDKVCDQTSEVTIDI</sequence>
<keyword evidence="2" id="KW-0964">Secreted</keyword>